<protein>
    <submittedName>
        <fullName evidence="1">Uncharacterized protein</fullName>
    </submittedName>
</protein>
<dbReference type="Proteomes" id="UP001283361">
    <property type="component" value="Unassembled WGS sequence"/>
</dbReference>
<evidence type="ECO:0000313" key="2">
    <source>
        <dbReference type="Proteomes" id="UP001283361"/>
    </source>
</evidence>
<accession>A0AAE0Z2K1</accession>
<proteinExistence type="predicted"/>
<reference evidence="1" key="1">
    <citation type="journal article" date="2023" name="G3 (Bethesda)">
        <title>A reference genome for the long-term kleptoplast-retaining sea slug Elysia crispata morphotype clarki.</title>
        <authorList>
            <person name="Eastman K.E."/>
            <person name="Pendleton A.L."/>
            <person name="Shaikh M.A."/>
            <person name="Suttiyut T."/>
            <person name="Ogas R."/>
            <person name="Tomko P."/>
            <person name="Gavelis G."/>
            <person name="Widhalm J.R."/>
            <person name="Wisecaver J.H."/>
        </authorList>
    </citation>
    <scope>NUCLEOTIDE SEQUENCE</scope>
    <source>
        <strain evidence="1">ECLA1</strain>
    </source>
</reference>
<name>A0AAE0Z2K1_9GAST</name>
<gene>
    <name evidence="1" type="ORF">RRG08_022510</name>
</gene>
<dbReference type="EMBL" id="JAWDGP010004927">
    <property type="protein sequence ID" value="KAK3761106.1"/>
    <property type="molecule type" value="Genomic_DNA"/>
</dbReference>
<dbReference type="AlphaFoldDB" id="A0AAE0Z2K1"/>
<sequence length="86" mass="9408">MEINSATSITLKCRLKMVAYFSLPSTDVEYRLKMHVICTRDLNPRGSICVMVGDSGFPPVSEPNVPGFIVEPGTARMIPHAGVNWG</sequence>
<organism evidence="1 2">
    <name type="scientific">Elysia crispata</name>
    <name type="common">lettuce slug</name>
    <dbReference type="NCBI Taxonomy" id="231223"/>
    <lineage>
        <taxon>Eukaryota</taxon>
        <taxon>Metazoa</taxon>
        <taxon>Spiralia</taxon>
        <taxon>Lophotrochozoa</taxon>
        <taxon>Mollusca</taxon>
        <taxon>Gastropoda</taxon>
        <taxon>Heterobranchia</taxon>
        <taxon>Euthyneura</taxon>
        <taxon>Panpulmonata</taxon>
        <taxon>Sacoglossa</taxon>
        <taxon>Placobranchoidea</taxon>
        <taxon>Plakobranchidae</taxon>
        <taxon>Elysia</taxon>
    </lineage>
</organism>
<evidence type="ECO:0000313" key="1">
    <source>
        <dbReference type="EMBL" id="KAK3761106.1"/>
    </source>
</evidence>
<comment type="caution">
    <text evidence="1">The sequence shown here is derived from an EMBL/GenBank/DDBJ whole genome shotgun (WGS) entry which is preliminary data.</text>
</comment>
<keyword evidence="2" id="KW-1185">Reference proteome</keyword>